<dbReference type="InterPro" id="IPR042099">
    <property type="entry name" value="ANL_N_sf"/>
</dbReference>
<keyword evidence="8" id="KW-1185">Reference proteome</keyword>
<dbReference type="Pfam" id="PF00501">
    <property type="entry name" value="AMP-binding"/>
    <property type="match status" value="1"/>
</dbReference>
<dbReference type="Gene3D" id="3.40.50.12780">
    <property type="entry name" value="N-terminal domain of ligase-like"/>
    <property type="match status" value="1"/>
</dbReference>
<reference evidence="7" key="1">
    <citation type="submission" date="2021-02" db="EMBL/GenBank/DDBJ databases">
        <authorList>
            <person name="Steward A R."/>
        </authorList>
    </citation>
    <scope>NUCLEOTIDE SEQUENCE</scope>
</reference>
<dbReference type="InterPro" id="IPR000873">
    <property type="entry name" value="AMP-dep_synth/lig_dom"/>
</dbReference>
<dbReference type="Pfam" id="PF13193">
    <property type="entry name" value="AMP-binding_C"/>
    <property type="match status" value="1"/>
</dbReference>
<dbReference type="InterPro" id="IPR045851">
    <property type="entry name" value="AMP-bd_C_sf"/>
</dbReference>
<evidence type="ECO:0000313" key="7">
    <source>
        <dbReference type="EMBL" id="CAF4807108.1"/>
    </source>
</evidence>
<evidence type="ECO:0000256" key="1">
    <source>
        <dbReference type="ARBA" id="ARBA00004275"/>
    </source>
</evidence>
<dbReference type="PANTHER" id="PTHR24096:SF149">
    <property type="entry name" value="AMP-BINDING DOMAIN-CONTAINING PROTEIN-RELATED"/>
    <property type="match status" value="1"/>
</dbReference>
<dbReference type="GO" id="GO:0005777">
    <property type="term" value="C:peroxisome"/>
    <property type="evidence" value="ECO:0007669"/>
    <property type="project" value="UniProtKB-SubCell"/>
</dbReference>
<keyword evidence="3" id="KW-0436">Ligase</keyword>
<comment type="caution">
    <text evidence="7">The sequence shown here is derived from an EMBL/GenBank/DDBJ whole genome shotgun (WGS) entry which is preliminary data.</text>
</comment>
<dbReference type="Gene3D" id="3.30.300.30">
    <property type="match status" value="1"/>
</dbReference>
<proteinExistence type="inferred from homology"/>
<evidence type="ECO:0000313" key="8">
    <source>
        <dbReference type="Proteomes" id="UP000663880"/>
    </source>
</evidence>
<accession>A0A821PQY7</accession>
<protein>
    <submittedName>
        <fullName evidence="7">Uncharacterized protein</fullName>
    </submittedName>
</protein>
<gene>
    <name evidence="7" type="ORF">PMACD_LOCUS3807</name>
</gene>
<evidence type="ECO:0000256" key="2">
    <source>
        <dbReference type="ARBA" id="ARBA00006432"/>
    </source>
</evidence>
<dbReference type="SUPFAM" id="SSF56801">
    <property type="entry name" value="Acetyl-CoA synthetase-like"/>
    <property type="match status" value="1"/>
</dbReference>
<sequence length="542" mass="61122">MALNYQDSQPIYQNGIWKGVRDDMPEGYFKLGERILNQFKQNPDFIGQIDSLTGKEDTYKSMGDRSIRCALWLINQGLRQGDIVGLCSKNQLDCCIPLFASLYLGTICSPLSHKYMDEELVRYYIDARQPKVMFIDQNNADMVVETAKKMGYSMPIIVLGQKDGLLSFSDILRAQNDEEVDKFKCTDVKPQDPAIIINTSGTTNLPKGVLHSYGSYANMLKFFKNDEEPSTVIGFYGINAISGLRTVIRSVVFKATIVVAENLYGTESLELIEKYKVTRLWMTIYTAFRMMKTPDIFKFNLSSVELVAFGGGKSDEEAIKFLQKLFYNADLYCYYGGTEFGAALTNKVDFSKVDFSKVTSAGRVMANVEIKVVDPKDNKILGPNEEGEIYLRTPKLMTRYWDNPKATADAVDSEGWYHTGDLGYCDTDGDFYLVARNNEFIFIYADKTLSSVIVDVIKEVPGVDEVAVLPKLHPDYYEVPMAFVTVAHGMQVTEDDINGAVQKKLPDYMKLRGGIRFLETMPYSDSGKINNRILRAICQSFA</sequence>
<dbReference type="EMBL" id="CAJOBZ010000006">
    <property type="protein sequence ID" value="CAF4807108.1"/>
    <property type="molecule type" value="Genomic_DNA"/>
</dbReference>
<evidence type="ECO:0000256" key="3">
    <source>
        <dbReference type="ARBA" id="ARBA00022598"/>
    </source>
</evidence>
<evidence type="ECO:0000259" key="6">
    <source>
        <dbReference type="Pfam" id="PF13193"/>
    </source>
</evidence>
<feature type="domain" description="AMP-dependent synthetase/ligase" evidence="5">
    <location>
        <begin position="40"/>
        <end position="401"/>
    </location>
</feature>
<dbReference type="Proteomes" id="UP000663880">
    <property type="component" value="Unassembled WGS sequence"/>
</dbReference>
<feature type="domain" description="AMP-binding enzyme C-terminal" evidence="6">
    <location>
        <begin position="456"/>
        <end position="528"/>
    </location>
</feature>
<organism evidence="7 8">
    <name type="scientific">Pieris macdunnoughi</name>
    <dbReference type="NCBI Taxonomy" id="345717"/>
    <lineage>
        <taxon>Eukaryota</taxon>
        <taxon>Metazoa</taxon>
        <taxon>Ecdysozoa</taxon>
        <taxon>Arthropoda</taxon>
        <taxon>Hexapoda</taxon>
        <taxon>Insecta</taxon>
        <taxon>Pterygota</taxon>
        <taxon>Neoptera</taxon>
        <taxon>Endopterygota</taxon>
        <taxon>Lepidoptera</taxon>
        <taxon>Glossata</taxon>
        <taxon>Ditrysia</taxon>
        <taxon>Papilionoidea</taxon>
        <taxon>Pieridae</taxon>
        <taxon>Pierinae</taxon>
        <taxon>Pieris</taxon>
    </lineage>
</organism>
<dbReference type="AlphaFoldDB" id="A0A821PQY7"/>
<evidence type="ECO:0000259" key="5">
    <source>
        <dbReference type="Pfam" id="PF00501"/>
    </source>
</evidence>
<comment type="subcellular location">
    <subcellularLocation>
        <location evidence="1">Peroxisome</location>
    </subcellularLocation>
</comment>
<keyword evidence="4" id="KW-0576">Peroxisome</keyword>
<comment type="similarity">
    <text evidence="2">Belongs to the ATP-dependent AMP-binding enzyme family.</text>
</comment>
<dbReference type="PANTHER" id="PTHR24096">
    <property type="entry name" value="LONG-CHAIN-FATTY-ACID--COA LIGASE"/>
    <property type="match status" value="1"/>
</dbReference>
<dbReference type="InterPro" id="IPR025110">
    <property type="entry name" value="AMP-bd_C"/>
</dbReference>
<dbReference type="GO" id="GO:0016405">
    <property type="term" value="F:CoA-ligase activity"/>
    <property type="evidence" value="ECO:0007669"/>
    <property type="project" value="TreeGrafter"/>
</dbReference>
<dbReference type="OrthoDB" id="10253869at2759"/>
<name>A0A821PQY7_9NEOP</name>
<evidence type="ECO:0000256" key="4">
    <source>
        <dbReference type="ARBA" id="ARBA00023140"/>
    </source>
</evidence>